<dbReference type="AlphaFoldDB" id="A0A2R5LF57"/>
<sequence length="71" mass="7873">MMSPFHAILLLLLVLSSFDSGNTKAPPSCHNKRCSKSGKKAPDLCGTECLCIETYNRLNQRSYKCVERGIP</sequence>
<proteinExistence type="predicted"/>
<feature type="signal peptide" evidence="1">
    <location>
        <begin position="1"/>
        <end position="23"/>
    </location>
</feature>
<feature type="chain" id="PRO_5015337990" evidence="1">
    <location>
        <begin position="24"/>
        <end position="71"/>
    </location>
</feature>
<organism evidence="2">
    <name type="scientific">Ornithodoros turicata</name>
    <dbReference type="NCBI Taxonomy" id="34597"/>
    <lineage>
        <taxon>Eukaryota</taxon>
        <taxon>Metazoa</taxon>
        <taxon>Ecdysozoa</taxon>
        <taxon>Arthropoda</taxon>
        <taxon>Chelicerata</taxon>
        <taxon>Arachnida</taxon>
        <taxon>Acari</taxon>
        <taxon>Parasitiformes</taxon>
        <taxon>Ixodida</taxon>
        <taxon>Ixodoidea</taxon>
        <taxon>Argasidae</taxon>
        <taxon>Ornithodorinae</taxon>
        <taxon>Ornithodoros</taxon>
    </lineage>
</organism>
<protein>
    <submittedName>
        <fullName evidence="2">Putative secreted protein</fullName>
    </submittedName>
</protein>
<accession>A0A2R5LF57</accession>
<evidence type="ECO:0000313" key="2">
    <source>
        <dbReference type="EMBL" id="MBY08065.1"/>
    </source>
</evidence>
<reference evidence="2" key="1">
    <citation type="submission" date="2018-03" db="EMBL/GenBank/DDBJ databases">
        <title>The relapsing fever spirochete Borrelia turicatae persists in the highly oxidative environment of its soft-bodied tick vector.</title>
        <authorList>
            <person name="Bourret T.J."/>
            <person name="Boyle W.K."/>
            <person name="Valenzuela J.G."/>
            <person name="Oliveira F."/>
            <person name="Lopez J.E."/>
        </authorList>
    </citation>
    <scope>NUCLEOTIDE SEQUENCE</scope>
    <source>
        <strain evidence="2">Kansas strain/isolate</strain>
        <tissue evidence="2">Salivary glands</tissue>
    </source>
</reference>
<name>A0A2R5LF57_9ACAR</name>
<dbReference type="EMBL" id="GGLE01003939">
    <property type="protein sequence ID" value="MBY08065.1"/>
    <property type="molecule type" value="Transcribed_RNA"/>
</dbReference>
<evidence type="ECO:0000256" key="1">
    <source>
        <dbReference type="SAM" id="SignalP"/>
    </source>
</evidence>
<keyword evidence="1" id="KW-0732">Signal</keyword>